<evidence type="ECO:0000256" key="1">
    <source>
        <dbReference type="ARBA" id="ARBA00022741"/>
    </source>
</evidence>
<dbReference type="GO" id="GO:0007165">
    <property type="term" value="P:signal transduction"/>
    <property type="evidence" value="ECO:0007669"/>
    <property type="project" value="InterPro"/>
</dbReference>
<dbReference type="PANTHER" id="PTHR24070">
    <property type="entry name" value="RAS, DI-RAS, AND RHEB FAMILY MEMBERS OF SMALL GTPASE SUPERFAMILY"/>
    <property type="match status" value="1"/>
</dbReference>
<dbReference type="AlphaFoldDB" id="A0A6B2LUX8"/>
<name>A0A6B2LUX8_9EUKA</name>
<dbReference type="InterPro" id="IPR027417">
    <property type="entry name" value="P-loop_NTPase"/>
</dbReference>
<protein>
    <submittedName>
        <fullName evidence="3">Uncharacterized protein</fullName>
    </submittedName>
</protein>
<dbReference type="PROSITE" id="PS51419">
    <property type="entry name" value="RAB"/>
    <property type="match status" value="1"/>
</dbReference>
<reference evidence="3" key="1">
    <citation type="journal article" date="2020" name="J. Eukaryot. Microbiol.">
        <title>De novo Sequencing, Assembly and Annotation of the Transcriptome for the Free-Living Testate Amoeba Arcella intermedia.</title>
        <authorList>
            <person name="Ribeiro G.M."/>
            <person name="Porfirio-Sousa A.L."/>
            <person name="Maurer-Alcala X.X."/>
            <person name="Katz L.A."/>
            <person name="Lahr D.J.G."/>
        </authorList>
    </citation>
    <scope>NUCLEOTIDE SEQUENCE</scope>
</reference>
<dbReference type="GO" id="GO:0003924">
    <property type="term" value="F:GTPase activity"/>
    <property type="evidence" value="ECO:0007669"/>
    <property type="project" value="InterPro"/>
</dbReference>
<dbReference type="Gene3D" id="3.40.50.300">
    <property type="entry name" value="P-loop containing nucleotide triphosphate hydrolases"/>
    <property type="match status" value="1"/>
</dbReference>
<dbReference type="PROSITE" id="PS51421">
    <property type="entry name" value="RAS"/>
    <property type="match status" value="1"/>
</dbReference>
<evidence type="ECO:0000313" key="3">
    <source>
        <dbReference type="EMBL" id="NDV40823.1"/>
    </source>
</evidence>
<accession>A0A6B2LUX8</accession>
<proteinExistence type="predicted"/>
<dbReference type="GO" id="GO:0016020">
    <property type="term" value="C:membrane"/>
    <property type="evidence" value="ECO:0007669"/>
    <property type="project" value="InterPro"/>
</dbReference>
<organism evidence="3">
    <name type="scientific">Arcella intermedia</name>
    <dbReference type="NCBI Taxonomy" id="1963864"/>
    <lineage>
        <taxon>Eukaryota</taxon>
        <taxon>Amoebozoa</taxon>
        <taxon>Tubulinea</taxon>
        <taxon>Elardia</taxon>
        <taxon>Arcellinida</taxon>
        <taxon>Sphaerothecina</taxon>
        <taxon>Arcellidae</taxon>
        <taxon>Arcella</taxon>
    </lineage>
</organism>
<keyword evidence="2" id="KW-0342">GTP-binding</keyword>
<dbReference type="InterPro" id="IPR001806">
    <property type="entry name" value="Small_GTPase"/>
</dbReference>
<dbReference type="Pfam" id="PF00071">
    <property type="entry name" value="Ras"/>
    <property type="match status" value="1"/>
</dbReference>
<dbReference type="SUPFAM" id="SSF52540">
    <property type="entry name" value="P-loop containing nucleoside triphosphate hydrolases"/>
    <property type="match status" value="1"/>
</dbReference>
<evidence type="ECO:0000256" key="2">
    <source>
        <dbReference type="ARBA" id="ARBA00023134"/>
    </source>
</evidence>
<sequence length="84" mass="9408">MVIVGNKCDLADERGSTDDQGLSIAEEFNAIWMEVSAKTRKNVEEILPALLRLIKLEEVNKILPANSKYEEKNSTNIYPTGLLD</sequence>
<dbReference type="GO" id="GO:0005525">
    <property type="term" value="F:GTP binding"/>
    <property type="evidence" value="ECO:0007669"/>
    <property type="project" value="UniProtKB-KW"/>
</dbReference>
<dbReference type="EMBL" id="GIBP01011854">
    <property type="protein sequence ID" value="NDV40823.1"/>
    <property type="molecule type" value="Transcribed_RNA"/>
</dbReference>
<dbReference type="InterPro" id="IPR020849">
    <property type="entry name" value="Small_GTPase_Ras-type"/>
</dbReference>
<keyword evidence="1" id="KW-0547">Nucleotide-binding</keyword>